<evidence type="ECO:0000256" key="1">
    <source>
        <dbReference type="SAM" id="Coils"/>
    </source>
</evidence>
<gene>
    <name evidence="3" type="ORF">BCV30_16970</name>
</gene>
<proteinExistence type="predicted"/>
<keyword evidence="1" id="KW-0175">Coiled coil</keyword>
<dbReference type="AlphaFoldDB" id="A0A2N7BKB4"/>
<dbReference type="RefSeq" id="WP_102266750.1">
    <property type="nucleotide sequence ID" value="NZ_MCSH01000047.1"/>
</dbReference>
<feature type="coiled-coil region" evidence="1">
    <location>
        <begin position="90"/>
        <end position="117"/>
    </location>
</feature>
<organism evidence="3 4">
    <name type="scientific">Vibrio lentus</name>
    <dbReference type="NCBI Taxonomy" id="136468"/>
    <lineage>
        <taxon>Bacteria</taxon>
        <taxon>Pseudomonadati</taxon>
        <taxon>Pseudomonadota</taxon>
        <taxon>Gammaproteobacteria</taxon>
        <taxon>Vibrionales</taxon>
        <taxon>Vibrionaceae</taxon>
        <taxon>Vibrio</taxon>
    </lineage>
</organism>
<name>A0A2N7BKB4_9VIBR</name>
<dbReference type="EMBL" id="MCSI01000161">
    <property type="protein sequence ID" value="PME57899.1"/>
    <property type="molecule type" value="Genomic_DNA"/>
</dbReference>
<protein>
    <submittedName>
        <fullName evidence="3">Uncharacterized protein</fullName>
    </submittedName>
</protein>
<evidence type="ECO:0000256" key="2">
    <source>
        <dbReference type="SAM" id="MobiDB-lite"/>
    </source>
</evidence>
<dbReference type="Proteomes" id="UP000235778">
    <property type="component" value="Unassembled WGS sequence"/>
</dbReference>
<evidence type="ECO:0000313" key="3">
    <source>
        <dbReference type="EMBL" id="PME57899.1"/>
    </source>
</evidence>
<sequence>MAGRKEILTEQLAHKIARMIDRFPDAGIPVTWDNVIMHVAKRFGHKFKRNSLSQKAWDGKKIIAESFREAKGIQKRMQNESLPKYKTATRAVLHQRIELLEAKCMQLQEELELVRAQQIDELDAFLNTPRDIHKLIEGLSASSPPDELPRKQKLKGSEKK</sequence>
<evidence type="ECO:0000313" key="4">
    <source>
        <dbReference type="Proteomes" id="UP000235778"/>
    </source>
</evidence>
<reference evidence="4" key="1">
    <citation type="submission" date="2016-07" db="EMBL/GenBank/DDBJ databases">
        <title>Nontailed viruses are major unrecognized killers of bacteria in the ocean.</title>
        <authorList>
            <person name="Kauffman K."/>
            <person name="Hussain F."/>
            <person name="Yang J."/>
            <person name="Arevalo P."/>
            <person name="Brown J."/>
            <person name="Cutler M."/>
            <person name="Kelly L."/>
            <person name="Polz M.F."/>
        </authorList>
    </citation>
    <scope>NUCLEOTIDE SEQUENCE [LARGE SCALE GENOMIC DNA]</scope>
    <source>
        <strain evidence="4">10N.286.55.C1</strain>
    </source>
</reference>
<feature type="region of interest" description="Disordered" evidence="2">
    <location>
        <begin position="138"/>
        <end position="160"/>
    </location>
</feature>
<accession>A0A2N7BKB4</accession>
<comment type="caution">
    <text evidence="3">The sequence shown here is derived from an EMBL/GenBank/DDBJ whole genome shotgun (WGS) entry which is preliminary data.</text>
</comment>
<feature type="compositionally biased region" description="Basic and acidic residues" evidence="2">
    <location>
        <begin position="147"/>
        <end position="160"/>
    </location>
</feature>